<dbReference type="InterPro" id="IPR036291">
    <property type="entry name" value="NAD(P)-bd_dom_sf"/>
</dbReference>
<sequence>MKTIVLNQFGDVENLQIKELPIPSISEDEVLIKVKAISINPVDIKTRKGEALANKLKKHDPLVLGWDISGTIEKTGHQVTDFSVGEDVFGMVNFVGHGKAYAEYVAVPASQIARKPSNISHEEAAASTLAALTAWQAFTEFGHLKAGDKVLIHAASGGVGHFAVQIAKYLKAYVIGTSSAQNKEFVLGLGADEHVDYRKQRFEDVLSEIDFCLESIGGENFERTVEVVRPFGTIINLPSGLSETAKEKSKRKNIKACFFMAVYSNGKDMNVIAHLLEKGIIKAHVSNSFAFEEMAEAHRQIESGRTVGKVVISV</sequence>
<name>A0AAW9S1U1_9BACT</name>
<dbReference type="RefSeq" id="WP_346820354.1">
    <property type="nucleotide sequence ID" value="NZ_JBDKWZ010000003.1"/>
</dbReference>
<dbReference type="SUPFAM" id="SSF50129">
    <property type="entry name" value="GroES-like"/>
    <property type="match status" value="1"/>
</dbReference>
<feature type="domain" description="Enoyl reductase (ER)" evidence="2">
    <location>
        <begin position="10"/>
        <end position="312"/>
    </location>
</feature>
<organism evidence="3 4">
    <name type="scientific">Rapidithrix thailandica</name>
    <dbReference type="NCBI Taxonomy" id="413964"/>
    <lineage>
        <taxon>Bacteria</taxon>
        <taxon>Pseudomonadati</taxon>
        <taxon>Bacteroidota</taxon>
        <taxon>Cytophagia</taxon>
        <taxon>Cytophagales</taxon>
        <taxon>Flammeovirgaceae</taxon>
        <taxon>Rapidithrix</taxon>
    </lineage>
</organism>
<evidence type="ECO:0000259" key="2">
    <source>
        <dbReference type="SMART" id="SM00829"/>
    </source>
</evidence>
<dbReference type="SUPFAM" id="SSF51735">
    <property type="entry name" value="NAD(P)-binding Rossmann-fold domains"/>
    <property type="match status" value="1"/>
</dbReference>
<dbReference type="EMBL" id="JBDKWZ010000003">
    <property type="protein sequence ID" value="MEN7547567.1"/>
    <property type="molecule type" value="Genomic_DNA"/>
</dbReference>
<gene>
    <name evidence="3" type="ORF">AAG747_06600</name>
</gene>
<dbReference type="GO" id="GO:0008270">
    <property type="term" value="F:zinc ion binding"/>
    <property type="evidence" value="ECO:0007669"/>
    <property type="project" value="InterPro"/>
</dbReference>
<accession>A0AAW9S1U1</accession>
<dbReference type="PANTHER" id="PTHR11695">
    <property type="entry name" value="ALCOHOL DEHYDROGENASE RELATED"/>
    <property type="match status" value="1"/>
</dbReference>
<dbReference type="InterPro" id="IPR050700">
    <property type="entry name" value="YIM1/Zinc_Alcohol_DH_Fams"/>
</dbReference>
<dbReference type="SMART" id="SM00829">
    <property type="entry name" value="PKS_ER"/>
    <property type="match status" value="1"/>
</dbReference>
<dbReference type="PANTHER" id="PTHR11695:SF294">
    <property type="entry name" value="RETICULON-4-INTERACTING PROTEIN 1, MITOCHONDRIAL"/>
    <property type="match status" value="1"/>
</dbReference>
<dbReference type="Gene3D" id="3.40.50.720">
    <property type="entry name" value="NAD(P)-binding Rossmann-like Domain"/>
    <property type="match status" value="1"/>
</dbReference>
<keyword evidence="4" id="KW-1185">Reference proteome</keyword>
<protein>
    <submittedName>
        <fullName evidence="3">NADP-dependent oxidoreductase</fullName>
        <ecNumber evidence="3">1.-.-.-</ecNumber>
    </submittedName>
</protein>
<dbReference type="InterPro" id="IPR011032">
    <property type="entry name" value="GroES-like_sf"/>
</dbReference>
<comment type="caution">
    <text evidence="3">The sequence shown here is derived from an EMBL/GenBank/DDBJ whole genome shotgun (WGS) entry which is preliminary data.</text>
</comment>
<dbReference type="Gene3D" id="3.90.180.10">
    <property type="entry name" value="Medium-chain alcohol dehydrogenases, catalytic domain"/>
    <property type="match status" value="1"/>
</dbReference>
<dbReference type="AlphaFoldDB" id="A0AAW9S1U1"/>
<proteinExistence type="predicted"/>
<dbReference type="InterPro" id="IPR013154">
    <property type="entry name" value="ADH-like_N"/>
</dbReference>
<dbReference type="Proteomes" id="UP001403385">
    <property type="component" value="Unassembled WGS sequence"/>
</dbReference>
<dbReference type="CDD" id="cd05289">
    <property type="entry name" value="MDR_like_2"/>
    <property type="match status" value="1"/>
</dbReference>
<dbReference type="EC" id="1.-.-.-" evidence="3"/>
<keyword evidence="1 3" id="KW-0560">Oxidoreductase</keyword>
<reference evidence="3 4" key="1">
    <citation type="submission" date="2024-04" db="EMBL/GenBank/DDBJ databases">
        <title>Novel genus in family Flammeovirgaceae.</title>
        <authorList>
            <person name="Nguyen T.H."/>
            <person name="Vuong T.Q."/>
            <person name="Le H."/>
            <person name="Kim S.-G."/>
        </authorList>
    </citation>
    <scope>NUCLEOTIDE SEQUENCE [LARGE SCALE GENOMIC DNA]</scope>
    <source>
        <strain evidence="3 4">JCM 23209</strain>
    </source>
</reference>
<dbReference type="InterPro" id="IPR020843">
    <property type="entry name" value="ER"/>
</dbReference>
<dbReference type="GO" id="GO:0016491">
    <property type="term" value="F:oxidoreductase activity"/>
    <property type="evidence" value="ECO:0007669"/>
    <property type="project" value="UniProtKB-KW"/>
</dbReference>
<dbReference type="PROSITE" id="PS01162">
    <property type="entry name" value="QOR_ZETA_CRYSTAL"/>
    <property type="match status" value="1"/>
</dbReference>
<dbReference type="Pfam" id="PF13602">
    <property type="entry name" value="ADH_zinc_N_2"/>
    <property type="match status" value="1"/>
</dbReference>
<dbReference type="Pfam" id="PF08240">
    <property type="entry name" value="ADH_N"/>
    <property type="match status" value="1"/>
</dbReference>
<dbReference type="InterPro" id="IPR002364">
    <property type="entry name" value="Quin_OxRdtase/zeta-crystal_CS"/>
</dbReference>
<evidence type="ECO:0000256" key="1">
    <source>
        <dbReference type="ARBA" id="ARBA00023002"/>
    </source>
</evidence>
<evidence type="ECO:0000313" key="3">
    <source>
        <dbReference type="EMBL" id="MEN7547567.1"/>
    </source>
</evidence>
<evidence type="ECO:0000313" key="4">
    <source>
        <dbReference type="Proteomes" id="UP001403385"/>
    </source>
</evidence>